<reference evidence="6" key="2">
    <citation type="submission" date="2021-09" db="EMBL/GenBank/DDBJ databases">
        <authorList>
            <person name="Jia N."/>
            <person name="Wang J."/>
            <person name="Shi W."/>
            <person name="Du L."/>
            <person name="Sun Y."/>
            <person name="Zhan W."/>
            <person name="Jiang J."/>
            <person name="Wang Q."/>
            <person name="Zhang B."/>
            <person name="Ji P."/>
            <person name="Sakyi L.B."/>
            <person name="Cui X."/>
            <person name="Yuan T."/>
            <person name="Jiang B."/>
            <person name="Yang W."/>
            <person name="Lam T.T.-Y."/>
            <person name="Chang Q."/>
            <person name="Ding S."/>
            <person name="Wang X."/>
            <person name="Zhu J."/>
            <person name="Ruan X."/>
            <person name="Zhao L."/>
            <person name="Wei J."/>
            <person name="Que T."/>
            <person name="Du C."/>
            <person name="Cheng J."/>
            <person name="Dai P."/>
            <person name="Han X."/>
            <person name="Huang E."/>
            <person name="Gao Y."/>
            <person name="Liu J."/>
            <person name="Shao H."/>
            <person name="Ye R."/>
            <person name="Li L."/>
            <person name="Wei W."/>
            <person name="Wang X."/>
            <person name="Wang C."/>
            <person name="Huo Q."/>
            <person name="Li W."/>
            <person name="Guo W."/>
            <person name="Chen H."/>
            <person name="Chen S."/>
            <person name="Zhou L."/>
            <person name="Zhou L."/>
            <person name="Ni X."/>
            <person name="Tian J."/>
            <person name="Zhou Y."/>
            <person name="Sheng Y."/>
            <person name="Liu T."/>
            <person name="Pan Y."/>
            <person name="Xia L."/>
            <person name="Li J."/>
            <person name="Zhao F."/>
            <person name="Cao W."/>
        </authorList>
    </citation>
    <scope>NUCLEOTIDE SEQUENCE</scope>
    <source>
        <strain evidence="6">Rmic-2018</strain>
        <tissue evidence="6">Larvae</tissue>
    </source>
</reference>
<feature type="transmembrane region" description="Helical" evidence="5">
    <location>
        <begin position="6"/>
        <end position="33"/>
    </location>
</feature>
<keyword evidence="2 5" id="KW-0812">Transmembrane</keyword>
<feature type="transmembrane region" description="Helical" evidence="5">
    <location>
        <begin position="45"/>
        <end position="68"/>
    </location>
</feature>
<evidence type="ECO:0000256" key="5">
    <source>
        <dbReference type="SAM" id="Phobius"/>
    </source>
</evidence>
<dbReference type="Pfam" id="PF00083">
    <property type="entry name" value="Sugar_tr"/>
    <property type="match status" value="1"/>
</dbReference>
<protein>
    <submittedName>
        <fullName evidence="6">Uncharacterized protein</fullName>
    </submittedName>
</protein>
<dbReference type="PANTHER" id="PTHR24064">
    <property type="entry name" value="SOLUTE CARRIER FAMILY 22 MEMBER"/>
    <property type="match status" value="1"/>
</dbReference>
<evidence type="ECO:0000256" key="2">
    <source>
        <dbReference type="ARBA" id="ARBA00022692"/>
    </source>
</evidence>
<evidence type="ECO:0000313" key="7">
    <source>
        <dbReference type="Proteomes" id="UP000821866"/>
    </source>
</evidence>
<accession>A0A9J6E7T8</accession>
<name>A0A9J6E7T8_RHIMP</name>
<evidence type="ECO:0000313" key="6">
    <source>
        <dbReference type="EMBL" id="KAH8030423.1"/>
    </source>
</evidence>
<comment type="caution">
    <text evidence="6">The sequence shown here is derived from an EMBL/GenBank/DDBJ whole genome shotgun (WGS) entry which is preliminary data.</text>
</comment>
<proteinExistence type="predicted"/>
<dbReference type="GO" id="GO:0022857">
    <property type="term" value="F:transmembrane transporter activity"/>
    <property type="evidence" value="ECO:0007669"/>
    <property type="project" value="InterPro"/>
</dbReference>
<dbReference type="InterPro" id="IPR036259">
    <property type="entry name" value="MFS_trans_sf"/>
</dbReference>
<dbReference type="InterPro" id="IPR005828">
    <property type="entry name" value="MFS_sugar_transport-like"/>
</dbReference>
<comment type="subcellular location">
    <subcellularLocation>
        <location evidence="1">Membrane</location>
        <topology evidence="1">Multi-pass membrane protein</topology>
    </subcellularLocation>
</comment>
<dbReference type="GO" id="GO:0016020">
    <property type="term" value="C:membrane"/>
    <property type="evidence" value="ECO:0007669"/>
    <property type="project" value="UniProtKB-SubCell"/>
</dbReference>
<dbReference type="Proteomes" id="UP000821866">
    <property type="component" value="Chromosome 3"/>
</dbReference>
<evidence type="ECO:0000256" key="3">
    <source>
        <dbReference type="ARBA" id="ARBA00022989"/>
    </source>
</evidence>
<feature type="transmembrane region" description="Helical" evidence="5">
    <location>
        <begin position="74"/>
        <end position="91"/>
    </location>
</feature>
<dbReference type="SUPFAM" id="SSF103473">
    <property type="entry name" value="MFS general substrate transporter"/>
    <property type="match status" value="1"/>
</dbReference>
<feature type="transmembrane region" description="Helical" evidence="5">
    <location>
        <begin position="187"/>
        <end position="207"/>
    </location>
</feature>
<organism evidence="6 7">
    <name type="scientific">Rhipicephalus microplus</name>
    <name type="common">Cattle tick</name>
    <name type="synonym">Boophilus microplus</name>
    <dbReference type="NCBI Taxonomy" id="6941"/>
    <lineage>
        <taxon>Eukaryota</taxon>
        <taxon>Metazoa</taxon>
        <taxon>Ecdysozoa</taxon>
        <taxon>Arthropoda</taxon>
        <taxon>Chelicerata</taxon>
        <taxon>Arachnida</taxon>
        <taxon>Acari</taxon>
        <taxon>Parasitiformes</taxon>
        <taxon>Ixodida</taxon>
        <taxon>Ixodoidea</taxon>
        <taxon>Ixodidae</taxon>
        <taxon>Rhipicephalinae</taxon>
        <taxon>Rhipicephalus</taxon>
        <taxon>Boophilus</taxon>
    </lineage>
</organism>
<keyword evidence="3 5" id="KW-1133">Transmembrane helix</keyword>
<evidence type="ECO:0000256" key="4">
    <source>
        <dbReference type="ARBA" id="ARBA00023136"/>
    </source>
</evidence>
<dbReference type="AlphaFoldDB" id="A0A9J6E7T8"/>
<dbReference type="VEuPathDB" id="VectorBase:LOC119165439"/>
<dbReference type="Gene3D" id="1.20.1250.20">
    <property type="entry name" value="MFS general substrate transporter like domains"/>
    <property type="match status" value="1"/>
</dbReference>
<evidence type="ECO:0000256" key="1">
    <source>
        <dbReference type="ARBA" id="ARBA00004141"/>
    </source>
</evidence>
<feature type="transmembrane region" description="Helical" evidence="5">
    <location>
        <begin position="214"/>
        <end position="235"/>
    </location>
</feature>
<keyword evidence="4 5" id="KW-0472">Membrane</keyword>
<gene>
    <name evidence="6" type="ORF">HPB51_006855</name>
</gene>
<feature type="transmembrane region" description="Helical" evidence="5">
    <location>
        <begin position="160"/>
        <end position="181"/>
    </location>
</feature>
<reference evidence="6" key="1">
    <citation type="journal article" date="2020" name="Cell">
        <title>Large-Scale Comparative Analyses of Tick Genomes Elucidate Their Genetic Diversity and Vector Capacities.</title>
        <authorList>
            <consortium name="Tick Genome and Microbiome Consortium (TIGMIC)"/>
            <person name="Jia N."/>
            <person name="Wang J."/>
            <person name="Shi W."/>
            <person name="Du L."/>
            <person name="Sun Y."/>
            <person name="Zhan W."/>
            <person name="Jiang J.F."/>
            <person name="Wang Q."/>
            <person name="Zhang B."/>
            <person name="Ji P."/>
            <person name="Bell-Sakyi L."/>
            <person name="Cui X.M."/>
            <person name="Yuan T.T."/>
            <person name="Jiang B.G."/>
            <person name="Yang W.F."/>
            <person name="Lam T.T."/>
            <person name="Chang Q.C."/>
            <person name="Ding S.J."/>
            <person name="Wang X.J."/>
            <person name="Zhu J.G."/>
            <person name="Ruan X.D."/>
            <person name="Zhao L."/>
            <person name="Wei J.T."/>
            <person name="Ye R.Z."/>
            <person name="Que T.C."/>
            <person name="Du C.H."/>
            <person name="Zhou Y.H."/>
            <person name="Cheng J.X."/>
            <person name="Dai P.F."/>
            <person name="Guo W.B."/>
            <person name="Han X.H."/>
            <person name="Huang E.J."/>
            <person name="Li L.F."/>
            <person name="Wei W."/>
            <person name="Gao Y.C."/>
            <person name="Liu J.Z."/>
            <person name="Shao H.Z."/>
            <person name="Wang X."/>
            <person name="Wang C.C."/>
            <person name="Yang T.C."/>
            <person name="Huo Q.B."/>
            <person name="Li W."/>
            <person name="Chen H.Y."/>
            <person name="Chen S.E."/>
            <person name="Zhou L.G."/>
            <person name="Ni X.B."/>
            <person name="Tian J.H."/>
            <person name="Sheng Y."/>
            <person name="Liu T."/>
            <person name="Pan Y.S."/>
            <person name="Xia L.Y."/>
            <person name="Li J."/>
            <person name="Zhao F."/>
            <person name="Cao W.C."/>
        </authorList>
    </citation>
    <scope>NUCLEOTIDE SEQUENCE</scope>
    <source>
        <strain evidence="6">Rmic-2018</strain>
    </source>
</reference>
<sequence length="331" mass="37194">MFVAAGYQFYAMACFLAGCSVAVTGLLTYIVPFESMTHAHRPQQLLVVAVICLALCDVWTIIIQPIVLDWRVKQVIFLTPGLLLFPTLYFARESPRWLVAKGRLNEAEAVMRQAATINNFPLPLITCLMEKLKEQLKNWTVRENTDTGDLLDARSLRRRALATFVVSFSISLVLYVDTLYVVQYEEFWISVFTVVLTLLTCAVMHYLIAGVTLVTVLTVCFVITGCMQSAISIAVNLRWGLFTKALLVLSKSVSNVFTLHCLTYIMELFPSAIRAKRLLLLLWLLSHRNSVCSCDAHSTACRVRRRSLGHDGTPCFRVPPRGTLSTEDDCD</sequence>
<dbReference type="EMBL" id="JABSTU010000005">
    <property type="protein sequence ID" value="KAH8030423.1"/>
    <property type="molecule type" value="Genomic_DNA"/>
</dbReference>
<keyword evidence="7" id="KW-1185">Reference proteome</keyword>